<feature type="transmembrane region" description="Helical" evidence="10">
    <location>
        <begin position="33"/>
        <end position="49"/>
    </location>
</feature>
<evidence type="ECO:0000256" key="1">
    <source>
        <dbReference type="ARBA" id="ARBA00004651"/>
    </source>
</evidence>
<keyword evidence="8 10" id="KW-0675">Receptor</keyword>
<feature type="transmembrane region" description="Helical" evidence="10">
    <location>
        <begin position="69"/>
        <end position="86"/>
    </location>
</feature>
<dbReference type="PANTHER" id="PTHR21137">
    <property type="entry name" value="ODORANT RECEPTOR"/>
    <property type="match status" value="1"/>
</dbReference>
<dbReference type="GO" id="GO:0007165">
    <property type="term" value="P:signal transduction"/>
    <property type="evidence" value="ECO:0007669"/>
    <property type="project" value="UniProtKB-KW"/>
</dbReference>
<dbReference type="EMBL" id="CH477214">
    <property type="protein sequence ID" value="EAT47585.1"/>
    <property type="molecule type" value="Genomic_DNA"/>
</dbReference>
<keyword evidence="9 10" id="KW-0807">Transducer</keyword>
<keyword evidence="2" id="KW-1003">Cell membrane</keyword>
<evidence type="ECO:0000256" key="10">
    <source>
        <dbReference type="RuleBase" id="RU351113"/>
    </source>
</evidence>
<keyword evidence="7 10" id="KW-0472">Membrane</keyword>
<reference evidence="11" key="2">
    <citation type="journal article" date="2007" name="Science">
        <title>Genome sequence of Aedes aegypti, a major arbovirus vector.</title>
        <authorList>
            <person name="Nene V."/>
            <person name="Wortman J.R."/>
            <person name="Lawson D."/>
            <person name="Haas B."/>
            <person name="Kodira C."/>
            <person name="Tu Z.J."/>
            <person name="Loftus B."/>
            <person name="Xi Z."/>
            <person name="Megy K."/>
            <person name="Grabherr M."/>
            <person name="Ren Q."/>
            <person name="Zdobnov E.M."/>
            <person name="Lobo N.F."/>
            <person name="Campbell K.S."/>
            <person name="Brown S.E."/>
            <person name="Bonaldo M.F."/>
            <person name="Zhu J."/>
            <person name="Sinkins S.P."/>
            <person name="Hogenkamp D.G."/>
            <person name="Amedeo P."/>
            <person name="Arensburger P."/>
            <person name="Atkinson P.W."/>
            <person name="Bidwell S."/>
            <person name="Biedler J."/>
            <person name="Birney E."/>
            <person name="Bruggner R.V."/>
            <person name="Costas J."/>
            <person name="Coy M.R."/>
            <person name="Crabtree J."/>
            <person name="Crawford M."/>
            <person name="Debruyn B."/>
            <person name="Decaprio D."/>
            <person name="Eiglmeier K."/>
            <person name="Eisenstadt E."/>
            <person name="El-Dorry H."/>
            <person name="Gelbart W.M."/>
            <person name="Gomes S.L."/>
            <person name="Hammond M."/>
            <person name="Hannick L.I."/>
            <person name="Hogan J.R."/>
            <person name="Holmes M.H."/>
            <person name="Jaffe D."/>
            <person name="Johnston J.S."/>
            <person name="Kennedy R.C."/>
            <person name="Koo H."/>
            <person name="Kravitz S."/>
            <person name="Kriventseva E.V."/>
            <person name="Kulp D."/>
            <person name="Labutti K."/>
            <person name="Lee E."/>
            <person name="Li S."/>
            <person name="Lovin D.D."/>
            <person name="Mao C."/>
            <person name="Mauceli E."/>
            <person name="Menck C.F."/>
            <person name="Miller J.R."/>
            <person name="Montgomery P."/>
            <person name="Mori A."/>
            <person name="Nascimento A.L."/>
            <person name="Naveira H.F."/>
            <person name="Nusbaum C."/>
            <person name="O'leary S."/>
            <person name="Orvis J."/>
            <person name="Pertea M."/>
            <person name="Quesneville H."/>
            <person name="Reidenbach K.R."/>
            <person name="Rogers Y.H."/>
            <person name="Roth C.W."/>
            <person name="Schneider J.R."/>
            <person name="Schatz M."/>
            <person name="Shumway M."/>
            <person name="Stanke M."/>
            <person name="Stinson E.O."/>
            <person name="Tubio J.M."/>
            <person name="Vanzee J.P."/>
            <person name="Verjovski-Almeida S."/>
            <person name="Werner D."/>
            <person name="White O."/>
            <person name="Wyder S."/>
            <person name="Zeng Q."/>
            <person name="Zhao Q."/>
            <person name="Zhao Y."/>
            <person name="Hill C.A."/>
            <person name="Raikhel A.S."/>
            <person name="Soares M.B."/>
            <person name="Knudson D.L."/>
            <person name="Lee N.H."/>
            <person name="Galagan J."/>
            <person name="Salzberg S.L."/>
            <person name="Paulsen I.T."/>
            <person name="Dimopoulos G."/>
            <person name="Collins F.H."/>
            <person name="Birren B."/>
            <person name="Fraser-Liggett C.M."/>
            <person name="Severson D.W."/>
        </authorList>
    </citation>
    <scope>NUCLEOTIDE SEQUENCE [LARGE SCALE GENOMIC DNA]</scope>
    <source>
        <strain evidence="11">Liverpool</strain>
    </source>
</reference>
<evidence type="ECO:0000256" key="5">
    <source>
        <dbReference type="ARBA" id="ARBA00022725"/>
    </source>
</evidence>
<comment type="subcellular location">
    <subcellularLocation>
        <location evidence="1 10">Cell membrane</location>
        <topology evidence="1 10">Multi-pass membrane protein</topology>
    </subcellularLocation>
</comment>
<evidence type="ECO:0000256" key="2">
    <source>
        <dbReference type="ARBA" id="ARBA00022475"/>
    </source>
</evidence>
<feature type="transmembrane region" description="Helical" evidence="10">
    <location>
        <begin position="184"/>
        <end position="207"/>
    </location>
</feature>
<dbReference type="GO" id="GO:0005549">
    <property type="term" value="F:odorant binding"/>
    <property type="evidence" value="ECO:0007669"/>
    <property type="project" value="InterPro"/>
</dbReference>
<name>A0A1S7UED6_AEDAE</name>
<reference evidence="11" key="3">
    <citation type="submission" date="2012-09" db="EMBL/GenBank/DDBJ databases">
        <authorList>
            <consortium name="VectorBase"/>
        </authorList>
    </citation>
    <scope>NUCLEOTIDE SEQUENCE</scope>
    <source>
        <strain evidence="11">Liverpool</strain>
    </source>
</reference>
<evidence type="ECO:0000256" key="3">
    <source>
        <dbReference type="ARBA" id="ARBA00022606"/>
    </source>
</evidence>
<gene>
    <name evidence="11" type="primary">GPROR49</name>
    <name evidence="11" type="ORF">AaeL_AAEL001303</name>
</gene>
<evidence type="ECO:0000256" key="7">
    <source>
        <dbReference type="ARBA" id="ARBA00023136"/>
    </source>
</evidence>
<keyword evidence="5 10" id="KW-0552">Olfaction</keyword>
<keyword evidence="6 10" id="KW-1133">Transmembrane helix</keyword>
<feature type="transmembrane region" description="Helical" evidence="10">
    <location>
        <begin position="306"/>
        <end position="325"/>
    </location>
</feature>
<keyword evidence="4 10" id="KW-0812">Transmembrane</keyword>
<proteinExistence type="inferred from homology"/>
<keyword evidence="3 10" id="KW-0716">Sensory transduction</keyword>
<dbReference type="Proteomes" id="UP000682892">
    <property type="component" value="Unassembled WGS sequence"/>
</dbReference>
<dbReference type="PANTHER" id="PTHR21137:SF35">
    <property type="entry name" value="ODORANT RECEPTOR 19A-RELATED"/>
    <property type="match status" value="1"/>
</dbReference>
<evidence type="ECO:0000256" key="9">
    <source>
        <dbReference type="ARBA" id="ARBA00023224"/>
    </source>
</evidence>
<sequence>MLFARCFRNNLDVFPVGMQTLKFLGLWGEPRRVIRFGCIASWMAFMFIAPKTCLEYGGEGFDSFARGTAELIYFTDFISSMVLFAFRRKSYVKMITTLQETFRALAHPSQPISCVDAVTNFNRRIFRYSRIYACFIGSCLIFYVPLPMTATFLNYFTAGNETEAIEFVLPLENKFYGLDTRRNIVHYIIYMMMLTPAVCGSACLSIVKGTVLFTIIRYGATLFELVSLRIADLGDPSNFRDQDDLEKQRNRQERLQEIIALHQTALEFADLLENTMQHILLSQFVNCLLISCLMMFYISSTYGPNVVNMVILFAVLMVEVFAYCFNGDELSEKAAAVANSIYSYPWYLEPVPVQKAIQLMILRSQRKIGITAAKFYFVDIGRFGVVVQASYSYYLILKERF</sequence>
<comment type="similarity">
    <text evidence="10">Belongs to the insect chemoreceptor superfamily. Heteromeric odorant receptor channel (TC 1.A.69) family.</text>
</comment>
<evidence type="ECO:0000256" key="4">
    <source>
        <dbReference type="ARBA" id="ARBA00022692"/>
    </source>
</evidence>
<evidence type="ECO:0000313" key="12">
    <source>
        <dbReference type="Proteomes" id="UP000682892"/>
    </source>
</evidence>
<evidence type="ECO:0000256" key="8">
    <source>
        <dbReference type="ARBA" id="ARBA00023170"/>
    </source>
</evidence>
<dbReference type="GO" id="GO:0004984">
    <property type="term" value="F:olfactory receptor activity"/>
    <property type="evidence" value="ECO:0007669"/>
    <property type="project" value="InterPro"/>
</dbReference>
<evidence type="ECO:0000256" key="6">
    <source>
        <dbReference type="ARBA" id="ARBA00022989"/>
    </source>
</evidence>
<dbReference type="GO" id="GO:0005886">
    <property type="term" value="C:plasma membrane"/>
    <property type="evidence" value="ECO:0007669"/>
    <property type="project" value="UniProtKB-SubCell"/>
</dbReference>
<dbReference type="AlphaFoldDB" id="A0A1S7UED6"/>
<dbReference type="Pfam" id="PF02949">
    <property type="entry name" value="7tm_6"/>
    <property type="match status" value="1"/>
</dbReference>
<evidence type="ECO:0000313" key="11">
    <source>
        <dbReference type="EMBL" id="EAT47585.1"/>
    </source>
</evidence>
<feature type="transmembrane region" description="Helical" evidence="10">
    <location>
        <begin position="279"/>
        <end position="300"/>
    </location>
</feature>
<accession>A0A1S7UED6</accession>
<reference evidence="11" key="1">
    <citation type="submission" date="2005-10" db="EMBL/GenBank/DDBJ databases">
        <authorList>
            <person name="Loftus B.J."/>
            <person name="Nene V.M."/>
            <person name="Hannick L.I."/>
            <person name="Bidwell S."/>
            <person name="Haas B."/>
            <person name="Amedeo P."/>
            <person name="Orvis J."/>
            <person name="Wortman J.R."/>
            <person name="White O.R."/>
            <person name="Salzberg S."/>
            <person name="Shumway M."/>
            <person name="Koo H."/>
            <person name="Zhao Y."/>
            <person name="Holmes M."/>
            <person name="Miller J."/>
            <person name="Schatz M."/>
            <person name="Pop M."/>
            <person name="Pai G."/>
            <person name="Utterback T."/>
            <person name="Rogers Y.-H."/>
            <person name="Kravitz S."/>
            <person name="Fraser C.M."/>
        </authorList>
    </citation>
    <scope>NUCLEOTIDE SEQUENCE</scope>
    <source>
        <strain evidence="11">Liverpool</strain>
    </source>
</reference>
<dbReference type="InterPro" id="IPR004117">
    <property type="entry name" value="7tm6_olfct_rcpt"/>
</dbReference>
<comment type="caution">
    <text evidence="10">Lacks conserved residue(s) required for the propagation of feature annotation.</text>
</comment>
<organism evidence="11 12">
    <name type="scientific">Aedes aegypti</name>
    <name type="common">Yellowfever mosquito</name>
    <name type="synonym">Culex aegypti</name>
    <dbReference type="NCBI Taxonomy" id="7159"/>
    <lineage>
        <taxon>Eukaryota</taxon>
        <taxon>Metazoa</taxon>
        <taxon>Ecdysozoa</taxon>
        <taxon>Arthropoda</taxon>
        <taxon>Hexapoda</taxon>
        <taxon>Insecta</taxon>
        <taxon>Pterygota</taxon>
        <taxon>Neoptera</taxon>
        <taxon>Endopterygota</taxon>
        <taxon>Diptera</taxon>
        <taxon>Nematocera</taxon>
        <taxon>Culicoidea</taxon>
        <taxon>Culicidae</taxon>
        <taxon>Culicinae</taxon>
        <taxon>Aedini</taxon>
        <taxon>Aedes</taxon>
        <taxon>Stegomyia</taxon>
    </lineage>
</organism>
<feature type="transmembrane region" description="Helical" evidence="10">
    <location>
        <begin position="131"/>
        <end position="153"/>
    </location>
</feature>
<dbReference type="OMA" id="IFRYSRI"/>
<protein>
    <recommendedName>
        <fullName evidence="10">Odorant receptor</fullName>
    </recommendedName>
</protein>